<accession>A0A1W0AB81</accession>
<proteinExistence type="predicted"/>
<dbReference type="AlphaFoldDB" id="A0A1W0AB81"/>
<name>A0A1W0AB81_9STRA</name>
<dbReference type="OrthoDB" id="10251809at2759"/>
<dbReference type="EMBL" id="JNBS01000238">
    <property type="protein sequence ID" value="OQS07458.1"/>
    <property type="molecule type" value="Genomic_DNA"/>
</dbReference>
<protein>
    <submittedName>
        <fullName evidence="3">Uncharacterized protein</fullName>
    </submittedName>
</protein>
<sequence length="285" mass="31410">MGDSVLYIEEIHEDEEGQEMKEICRILDVKTRGVVPAKRGGATLTLIEKNGQKLLFLIGGANRNADMFNDVHVYDIEKSEWIQIHAENSASFQARSGHTAVAIGHLIYVFGGMNLPLQAVYNDVHIFNTDTVAWSQLVPCNKPPPPRNAHVAIAIPKGMVVFGGSSPSEGPMNDVFLLKLQEEQVEWIPITCNGSPVVKRELHAAVLLPNSNSIYISGGRLQDGQLAKEYAVLDTDTWNWQIHNSQWRRCGHVAGVLDGEVVHYGGWDGGNEFCNDCWVAPIPGC</sequence>
<evidence type="ECO:0000313" key="4">
    <source>
        <dbReference type="Proteomes" id="UP000243217"/>
    </source>
</evidence>
<keyword evidence="2" id="KW-0677">Repeat</keyword>
<dbReference type="InterPro" id="IPR015915">
    <property type="entry name" value="Kelch-typ_b-propeller"/>
</dbReference>
<comment type="caution">
    <text evidence="3">The sequence shown here is derived from an EMBL/GenBank/DDBJ whole genome shotgun (WGS) entry which is preliminary data.</text>
</comment>
<dbReference type="PANTHER" id="PTHR46093">
    <property type="entry name" value="ACYL-COA-BINDING DOMAIN-CONTAINING PROTEIN 5"/>
    <property type="match status" value="1"/>
</dbReference>
<keyword evidence="4" id="KW-1185">Reference proteome</keyword>
<evidence type="ECO:0000256" key="1">
    <source>
        <dbReference type="ARBA" id="ARBA00022441"/>
    </source>
</evidence>
<dbReference type="PANTHER" id="PTHR46093:SF18">
    <property type="entry name" value="FIBRONECTIN TYPE-III DOMAIN-CONTAINING PROTEIN"/>
    <property type="match status" value="1"/>
</dbReference>
<reference evidence="3 4" key="1">
    <citation type="journal article" date="2014" name="Genome Biol. Evol.">
        <title>The secreted proteins of Achlya hypogyna and Thraustotheca clavata identify the ancestral oomycete secretome and reveal gene acquisitions by horizontal gene transfer.</title>
        <authorList>
            <person name="Misner I."/>
            <person name="Blouin N."/>
            <person name="Leonard G."/>
            <person name="Richards T.A."/>
            <person name="Lane C.E."/>
        </authorList>
    </citation>
    <scope>NUCLEOTIDE SEQUENCE [LARGE SCALE GENOMIC DNA]</scope>
    <source>
        <strain evidence="3 4">ATCC 34112</strain>
    </source>
</reference>
<dbReference type="STRING" id="74557.A0A1W0AB81"/>
<gene>
    <name evidence="3" type="ORF">THRCLA_00531</name>
</gene>
<dbReference type="Proteomes" id="UP000243217">
    <property type="component" value="Unassembled WGS sequence"/>
</dbReference>
<evidence type="ECO:0000256" key="2">
    <source>
        <dbReference type="ARBA" id="ARBA00022737"/>
    </source>
</evidence>
<organism evidence="3 4">
    <name type="scientific">Thraustotheca clavata</name>
    <dbReference type="NCBI Taxonomy" id="74557"/>
    <lineage>
        <taxon>Eukaryota</taxon>
        <taxon>Sar</taxon>
        <taxon>Stramenopiles</taxon>
        <taxon>Oomycota</taxon>
        <taxon>Saprolegniomycetes</taxon>
        <taxon>Saprolegniales</taxon>
        <taxon>Achlyaceae</taxon>
        <taxon>Thraustotheca</taxon>
    </lineage>
</organism>
<dbReference type="SUPFAM" id="SSF117281">
    <property type="entry name" value="Kelch motif"/>
    <property type="match status" value="1"/>
</dbReference>
<dbReference type="Pfam" id="PF24681">
    <property type="entry name" value="Kelch_KLHDC2_KLHL20_DRC7"/>
    <property type="match status" value="1"/>
</dbReference>
<keyword evidence="1" id="KW-0880">Kelch repeat</keyword>
<dbReference type="Gene3D" id="2.120.10.80">
    <property type="entry name" value="Kelch-type beta propeller"/>
    <property type="match status" value="2"/>
</dbReference>
<evidence type="ECO:0000313" key="3">
    <source>
        <dbReference type="EMBL" id="OQS07458.1"/>
    </source>
</evidence>